<protein>
    <submittedName>
        <fullName evidence="5">Macrolide export ATP-binding/permease protein MacB</fullName>
        <ecNumber evidence="5">3.6.3.-</ecNumber>
    </submittedName>
</protein>
<evidence type="ECO:0000256" key="2">
    <source>
        <dbReference type="ARBA" id="ARBA00022741"/>
    </source>
</evidence>
<evidence type="ECO:0000313" key="5">
    <source>
        <dbReference type="EMBL" id="OIQ94140.1"/>
    </source>
</evidence>
<dbReference type="EMBL" id="MLJW01000192">
    <property type="protein sequence ID" value="OIQ94140.1"/>
    <property type="molecule type" value="Genomic_DNA"/>
</dbReference>
<accession>A0A1J5RPY7</accession>
<keyword evidence="2" id="KW-0547">Nucleotide-binding</keyword>
<dbReference type="CDD" id="cd03255">
    <property type="entry name" value="ABC_MJ0796_LolCDE_FtsE"/>
    <property type="match status" value="1"/>
</dbReference>
<dbReference type="GO" id="GO:0098796">
    <property type="term" value="C:membrane protein complex"/>
    <property type="evidence" value="ECO:0007669"/>
    <property type="project" value="UniProtKB-ARBA"/>
</dbReference>
<keyword evidence="1" id="KW-0813">Transport</keyword>
<comment type="caution">
    <text evidence="5">The sequence shown here is derived from an EMBL/GenBank/DDBJ whole genome shotgun (WGS) entry which is preliminary data.</text>
</comment>
<dbReference type="SMART" id="SM00382">
    <property type="entry name" value="AAA"/>
    <property type="match status" value="1"/>
</dbReference>
<dbReference type="InterPro" id="IPR027417">
    <property type="entry name" value="P-loop_NTPase"/>
</dbReference>
<dbReference type="EC" id="3.6.3.-" evidence="5"/>
<dbReference type="InterPro" id="IPR017871">
    <property type="entry name" value="ABC_transporter-like_CS"/>
</dbReference>
<keyword evidence="5" id="KW-0378">Hydrolase</keyword>
<feature type="domain" description="ABC transporter" evidence="4">
    <location>
        <begin position="8"/>
        <end position="242"/>
    </location>
</feature>
<dbReference type="PANTHER" id="PTHR24220:SF86">
    <property type="entry name" value="ABC TRANSPORTER ABCH.1"/>
    <property type="match status" value="1"/>
</dbReference>
<organism evidence="5">
    <name type="scientific">mine drainage metagenome</name>
    <dbReference type="NCBI Taxonomy" id="410659"/>
    <lineage>
        <taxon>unclassified sequences</taxon>
        <taxon>metagenomes</taxon>
        <taxon>ecological metagenomes</taxon>
    </lineage>
</organism>
<gene>
    <name evidence="5" type="primary">macB_49</name>
    <name evidence="5" type="ORF">GALL_238690</name>
</gene>
<dbReference type="GO" id="GO:0022857">
    <property type="term" value="F:transmembrane transporter activity"/>
    <property type="evidence" value="ECO:0007669"/>
    <property type="project" value="UniProtKB-ARBA"/>
</dbReference>
<evidence type="ECO:0000256" key="3">
    <source>
        <dbReference type="ARBA" id="ARBA00022840"/>
    </source>
</evidence>
<dbReference type="GO" id="GO:0005524">
    <property type="term" value="F:ATP binding"/>
    <property type="evidence" value="ECO:0007669"/>
    <property type="project" value="UniProtKB-KW"/>
</dbReference>
<name>A0A1J5RPY7_9ZZZZ</name>
<keyword evidence="3 5" id="KW-0067">ATP-binding</keyword>
<dbReference type="Gene3D" id="3.40.50.300">
    <property type="entry name" value="P-loop containing nucleotide triphosphate hydrolases"/>
    <property type="match status" value="1"/>
</dbReference>
<proteinExistence type="predicted"/>
<evidence type="ECO:0000256" key="1">
    <source>
        <dbReference type="ARBA" id="ARBA00022448"/>
    </source>
</evidence>
<sequence>MMSNDSVIHIERLYKEYVTEAGAVPVLKDVSFTVMPGEFVAIMGPSGSGKSTFMNILGCLDAATSGSYLLNGRDVNKQSRDELALLRNQVIGFVFQGFNLLPRASLEDNVALPLIYRGMRRAERLARANEMLARVGLGQYARSRPNQISGGQQQRVAIARALVNQPKLLLADEPTGNLDTHTSQEIMTMFTELNQRDGITIVLITHEPDIAAYAQRLVRLSDGSIVYDGAVEHAVPEHLEQTS</sequence>
<dbReference type="Pfam" id="PF00005">
    <property type="entry name" value="ABC_tran"/>
    <property type="match status" value="1"/>
</dbReference>
<dbReference type="PROSITE" id="PS00211">
    <property type="entry name" value="ABC_TRANSPORTER_1"/>
    <property type="match status" value="1"/>
</dbReference>
<dbReference type="InterPro" id="IPR015854">
    <property type="entry name" value="ABC_transpr_LolD-like"/>
</dbReference>
<evidence type="ECO:0000259" key="4">
    <source>
        <dbReference type="PROSITE" id="PS50893"/>
    </source>
</evidence>
<dbReference type="AlphaFoldDB" id="A0A1J5RPY7"/>
<dbReference type="FunFam" id="3.40.50.300:FF:000032">
    <property type="entry name" value="Export ABC transporter ATP-binding protein"/>
    <property type="match status" value="1"/>
</dbReference>
<dbReference type="GO" id="GO:0005886">
    <property type="term" value="C:plasma membrane"/>
    <property type="evidence" value="ECO:0007669"/>
    <property type="project" value="TreeGrafter"/>
</dbReference>
<dbReference type="GO" id="GO:0016887">
    <property type="term" value="F:ATP hydrolysis activity"/>
    <property type="evidence" value="ECO:0007669"/>
    <property type="project" value="InterPro"/>
</dbReference>
<dbReference type="PANTHER" id="PTHR24220">
    <property type="entry name" value="IMPORT ATP-BINDING PROTEIN"/>
    <property type="match status" value="1"/>
</dbReference>
<dbReference type="InterPro" id="IPR003439">
    <property type="entry name" value="ABC_transporter-like_ATP-bd"/>
</dbReference>
<dbReference type="SUPFAM" id="SSF52540">
    <property type="entry name" value="P-loop containing nucleoside triphosphate hydrolases"/>
    <property type="match status" value="1"/>
</dbReference>
<reference evidence="5" key="1">
    <citation type="submission" date="2016-10" db="EMBL/GenBank/DDBJ databases">
        <title>Sequence of Gallionella enrichment culture.</title>
        <authorList>
            <person name="Poehlein A."/>
            <person name="Muehling M."/>
            <person name="Daniel R."/>
        </authorList>
    </citation>
    <scope>NUCLEOTIDE SEQUENCE</scope>
</reference>
<dbReference type="PROSITE" id="PS50893">
    <property type="entry name" value="ABC_TRANSPORTER_2"/>
    <property type="match status" value="1"/>
</dbReference>
<dbReference type="InterPro" id="IPR003593">
    <property type="entry name" value="AAA+_ATPase"/>
</dbReference>
<dbReference type="InterPro" id="IPR017911">
    <property type="entry name" value="MacB-like_ATP-bd"/>
</dbReference>